<keyword evidence="1" id="KW-1133">Transmembrane helix</keyword>
<dbReference type="Proteomes" id="UP000241808">
    <property type="component" value="Unassembled WGS sequence"/>
</dbReference>
<gene>
    <name evidence="2" type="ORF">C8P69_10728</name>
</gene>
<protein>
    <submittedName>
        <fullName evidence="2">Uncharacterized protein</fullName>
    </submittedName>
</protein>
<dbReference type="AlphaFoldDB" id="A0A2T4YZT3"/>
<organism evidence="2 3">
    <name type="scientific">Phreatobacter oligotrophus</name>
    <dbReference type="NCBI Taxonomy" id="1122261"/>
    <lineage>
        <taxon>Bacteria</taxon>
        <taxon>Pseudomonadati</taxon>
        <taxon>Pseudomonadota</taxon>
        <taxon>Alphaproteobacteria</taxon>
        <taxon>Hyphomicrobiales</taxon>
        <taxon>Phreatobacteraceae</taxon>
        <taxon>Phreatobacter</taxon>
    </lineage>
</organism>
<evidence type="ECO:0000313" key="3">
    <source>
        <dbReference type="Proteomes" id="UP000241808"/>
    </source>
</evidence>
<feature type="transmembrane region" description="Helical" evidence="1">
    <location>
        <begin position="12"/>
        <end position="32"/>
    </location>
</feature>
<dbReference type="EMBL" id="PZZL01000007">
    <property type="protein sequence ID" value="PTM52752.1"/>
    <property type="molecule type" value="Genomic_DNA"/>
</dbReference>
<name>A0A2T4YZT3_9HYPH</name>
<reference evidence="2 3" key="1">
    <citation type="submission" date="2018-04" db="EMBL/GenBank/DDBJ databases">
        <title>Genomic Encyclopedia of Archaeal and Bacterial Type Strains, Phase II (KMG-II): from individual species to whole genera.</title>
        <authorList>
            <person name="Goeker M."/>
        </authorList>
    </citation>
    <scope>NUCLEOTIDE SEQUENCE [LARGE SCALE GENOMIC DNA]</scope>
    <source>
        <strain evidence="2 3">DSM 25521</strain>
    </source>
</reference>
<keyword evidence="1" id="KW-0812">Transmembrane</keyword>
<keyword evidence="3" id="KW-1185">Reference proteome</keyword>
<dbReference type="OrthoDB" id="8115457at2"/>
<sequence length="105" mass="10742">MSMSVLPKLLRFLLVHAAIGFAIAGLFVMALVGFDIGGFGSLVGRSSVAPLALGVLTAFLGLTFASVQMGVAIMLLPKDHEDGRGGGTGRPAALVPVRIGAVPRR</sequence>
<accession>A0A2T4YZT3</accession>
<evidence type="ECO:0000256" key="1">
    <source>
        <dbReference type="SAM" id="Phobius"/>
    </source>
</evidence>
<comment type="caution">
    <text evidence="2">The sequence shown here is derived from an EMBL/GenBank/DDBJ whole genome shotgun (WGS) entry which is preliminary data.</text>
</comment>
<feature type="transmembrane region" description="Helical" evidence="1">
    <location>
        <begin position="52"/>
        <end position="76"/>
    </location>
</feature>
<proteinExistence type="predicted"/>
<evidence type="ECO:0000313" key="2">
    <source>
        <dbReference type="EMBL" id="PTM52752.1"/>
    </source>
</evidence>
<dbReference type="RefSeq" id="WP_108178410.1">
    <property type="nucleotide sequence ID" value="NZ_PZZL01000007.1"/>
</dbReference>
<keyword evidence="1" id="KW-0472">Membrane</keyword>